<name>A0A0J9X7Y0_GEOCN</name>
<evidence type="ECO:0008006" key="4">
    <source>
        <dbReference type="Google" id="ProtNLM"/>
    </source>
</evidence>
<accession>A0A0J9X7Y0</accession>
<sequence>MAHANPSGYHQSNRQYPPQHQHYSHSTTQQQSYFSPHYALSQRNAPAPLAPGYAQKKYPMAQTGISYRPPMGPIYTPSSSGVDDSSSISRGSLVSTSTPSLSSFQYSSPMTSRHRQHSRSFSYTSVSQASMTSQPSLIVAPAPDRYHRRKSMGSLTPASFQETPFHKHSTSESSITPPSNASSTSTSTSSSSAMSNQTYSTPLSSASSVPSSPVLSEPRFLKQATRKDSQEVISTSRKSKPFIAASVSPAPSLPPPLVLPSEVRRHSITTMQQSRSASISPPRANTGISTANNKSSAQTPTRDFHTPLNSNRPVPMKVNTSHSSNNSAQPPRPNRNERTTVHTRASVSRAPGPTPPMTPEKLSFGQKLRKAFSFSRKKQPDRAATMSGSIKPPSFGRSQPSKSRTMTLTSTNPNASKRHPMTSSPSMSDFSGFSSVLEGPPLPSPRSHGDSASIKSAASSSSLSKFKRVGNRLNKGAMSFFSGNTPASKQAAVGDPGVSPTAAGKAPIGRAAPAEISHVVAEAEYTAGVGLTTNPVFDSEPKDDKGVEKSTSESESDEDLNAADTVFPKNLDSLAVETIRSSLERTKSLERRRSRRSARSVKSTDSGKRKSAVIPNALEVHLSPSTASISDPDKTKQHTPPHGILKELNNNESNAQSESSLAAASRLDPEVRKYKSSLKRPNSSDSIPLSVSPHPELMPRAYSSNSIAPRRTSRTGGMGSSGIPGATIISNPGSMVKFSSRIVIYDTYDCTDYDRRAEISTCNRLNPTLARQIREELNSFKMEMEVHESSRAFTHFY</sequence>
<dbReference type="Proteomes" id="UP000242525">
    <property type="component" value="Unassembled WGS sequence"/>
</dbReference>
<feature type="compositionally biased region" description="Basic residues" evidence="1">
    <location>
        <begin position="367"/>
        <end position="379"/>
    </location>
</feature>
<feature type="compositionally biased region" description="Low complexity" evidence="1">
    <location>
        <begin position="19"/>
        <end position="33"/>
    </location>
</feature>
<dbReference type="STRING" id="1173061.A0A0J9X7Y0"/>
<gene>
    <name evidence="2" type="ORF">BN980_GECA04s06643g</name>
</gene>
<feature type="compositionally biased region" description="Polar residues" evidence="1">
    <location>
        <begin position="8"/>
        <end position="18"/>
    </location>
</feature>
<dbReference type="OrthoDB" id="5563016at2759"/>
<evidence type="ECO:0000313" key="2">
    <source>
        <dbReference type="EMBL" id="CDO53239.1"/>
    </source>
</evidence>
<feature type="compositionally biased region" description="Polar residues" evidence="1">
    <location>
        <begin position="396"/>
        <end position="415"/>
    </location>
</feature>
<feature type="compositionally biased region" description="Low complexity" evidence="1">
    <location>
        <begin position="647"/>
        <end position="665"/>
    </location>
</feature>
<feature type="compositionally biased region" description="Polar residues" evidence="1">
    <location>
        <begin position="119"/>
        <end position="136"/>
    </location>
</feature>
<feature type="compositionally biased region" description="Low complexity" evidence="1">
    <location>
        <begin position="451"/>
        <end position="464"/>
    </location>
</feature>
<protein>
    <recommendedName>
        <fullName evidence="4">Protein BNI4</fullName>
    </recommendedName>
</protein>
<feature type="compositionally biased region" description="Polar residues" evidence="1">
    <location>
        <begin position="286"/>
        <end position="329"/>
    </location>
</feature>
<feature type="compositionally biased region" description="Polar residues" evidence="1">
    <location>
        <begin position="679"/>
        <end position="689"/>
    </location>
</feature>
<feature type="compositionally biased region" description="Polar residues" evidence="1">
    <location>
        <begin position="268"/>
        <end position="279"/>
    </location>
</feature>
<feature type="compositionally biased region" description="Basic and acidic residues" evidence="1">
    <location>
        <begin position="539"/>
        <end position="552"/>
    </location>
</feature>
<feature type="compositionally biased region" description="Polar residues" evidence="1">
    <location>
        <begin position="153"/>
        <end position="162"/>
    </location>
</feature>
<feature type="compositionally biased region" description="Low complexity" evidence="1">
    <location>
        <begin position="78"/>
        <end position="109"/>
    </location>
</feature>
<feature type="region of interest" description="Disordered" evidence="1">
    <location>
        <begin position="1"/>
        <end position="506"/>
    </location>
</feature>
<feature type="compositionally biased region" description="Basic and acidic residues" evidence="1">
    <location>
        <begin position="582"/>
        <end position="591"/>
    </location>
</feature>
<feature type="region of interest" description="Disordered" evidence="1">
    <location>
        <begin position="530"/>
        <end position="567"/>
    </location>
</feature>
<feature type="compositionally biased region" description="Low complexity" evidence="1">
    <location>
        <begin position="421"/>
        <end position="435"/>
    </location>
</feature>
<evidence type="ECO:0000313" key="3">
    <source>
        <dbReference type="Proteomes" id="UP000242525"/>
    </source>
</evidence>
<organism evidence="2 3">
    <name type="scientific">Geotrichum candidum</name>
    <name type="common">Oospora lactis</name>
    <name type="synonym">Dipodascus geotrichum</name>
    <dbReference type="NCBI Taxonomy" id="1173061"/>
    <lineage>
        <taxon>Eukaryota</taxon>
        <taxon>Fungi</taxon>
        <taxon>Dikarya</taxon>
        <taxon>Ascomycota</taxon>
        <taxon>Saccharomycotina</taxon>
        <taxon>Dipodascomycetes</taxon>
        <taxon>Dipodascales</taxon>
        <taxon>Dipodascaceae</taxon>
        <taxon>Geotrichum</taxon>
    </lineage>
</organism>
<keyword evidence="3" id="KW-1185">Reference proteome</keyword>
<comment type="caution">
    <text evidence="2">The sequence shown here is derived from an EMBL/GenBank/DDBJ whole genome shotgun (WGS) entry which is preliminary data.</text>
</comment>
<dbReference type="EMBL" id="CCBN010000004">
    <property type="protein sequence ID" value="CDO53239.1"/>
    <property type="molecule type" value="Genomic_DNA"/>
</dbReference>
<dbReference type="AlphaFoldDB" id="A0A0J9X7Y0"/>
<evidence type="ECO:0000256" key="1">
    <source>
        <dbReference type="SAM" id="MobiDB-lite"/>
    </source>
</evidence>
<reference evidence="2" key="1">
    <citation type="submission" date="2014-03" db="EMBL/GenBank/DDBJ databases">
        <authorList>
            <person name="Casaregola S."/>
        </authorList>
    </citation>
    <scope>NUCLEOTIDE SEQUENCE [LARGE SCALE GENOMIC DNA]</scope>
    <source>
        <strain evidence="2">CLIB 918</strain>
    </source>
</reference>
<feature type="region of interest" description="Disordered" evidence="1">
    <location>
        <begin position="579"/>
        <end position="701"/>
    </location>
</feature>
<proteinExistence type="predicted"/>
<feature type="compositionally biased region" description="Low complexity" evidence="1">
    <location>
        <begin position="171"/>
        <end position="218"/>
    </location>
</feature>